<feature type="domain" description="Exonuclease" evidence="1">
    <location>
        <begin position="11"/>
        <end position="179"/>
    </location>
</feature>
<dbReference type="Proteomes" id="UP000316733">
    <property type="component" value="Segment"/>
</dbReference>
<protein>
    <submittedName>
        <fullName evidence="2">DNA polymerase III</fullName>
    </submittedName>
</protein>
<dbReference type="PANTHER" id="PTHR30231:SF37">
    <property type="entry name" value="EXODEOXYRIBONUCLEASE 10"/>
    <property type="match status" value="1"/>
</dbReference>
<dbReference type="Gene3D" id="3.30.420.10">
    <property type="entry name" value="Ribonuclease H-like superfamily/Ribonuclease H"/>
    <property type="match status" value="1"/>
</dbReference>
<keyword evidence="3" id="KW-1185">Reference proteome</keyword>
<dbReference type="GO" id="GO:0003676">
    <property type="term" value="F:nucleic acid binding"/>
    <property type="evidence" value="ECO:0007669"/>
    <property type="project" value="InterPro"/>
</dbReference>
<dbReference type="EMBL" id="MK797984">
    <property type="protein sequence ID" value="QCG76151.1"/>
    <property type="molecule type" value="Genomic_DNA"/>
</dbReference>
<dbReference type="GO" id="GO:0045004">
    <property type="term" value="P:DNA replication proofreading"/>
    <property type="evidence" value="ECO:0007669"/>
    <property type="project" value="TreeGrafter"/>
</dbReference>
<proteinExistence type="predicted"/>
<sequence length="257" mass="29689">MTPRLKELLESLIILDTETTHLDTRVAEIIELGIASYTNKWTYSSELFKPRVNHAQITPKISSITGITDRMVEGKPTFADVVDQYKSITNCQLIVAHNAPYDKKVLERYNIASSTNWLCTLKLARYAYQTDPTFEEFKLSYLRYKLMLDIPDDFVAHRAGEDAYMCGVLLERIVTDLESKNKLDSDIPYADQLIEISNKPLMLSSMPFGKHKDKPLDEVPMDYWIWALNNLDALDETKPEYNRDLAYTLEQYLSDKI</sequence>
<dbReference type="InterPro" id="IPR012337">
    <property type="entry name" value="RNaseH-like_sf"/>
</dbReference>
<dbReference type="GO" id="GO:0008408">
    <property type="term" value="F:3'-5' exonuclease activity"/>
    <property type="evidence" value="ECO:0007669"/>
    <property type="project" value="TreeGrafter"/>
</dbReference>
<dbReference type="SMART" id="SM00479">
    <property type="entry name" value="EXOIII"/>
    <property type="match status" value="1"/>
</dbReference>
<organism evidence="2 3">
    <name type="scientific">Pseudomonas phage vB_PaeM_PA5oct</name>
    <dbReference type="NCBI Taxonomy" id="2163605"/>
    <lineage>
        <taxon>Viruses</taxon>
        <taxon>Duplodnaviria</taxon>
        <taxon>Heunggongvirae</taxon>
        <taxon>Uroviricota</taxon>
        <taxon>Caudoviricetes</taxon>
        <taxon>Arenbergviridae</taxon>
        <taxon>Wroclawvirus</taxon>
        <taxon>Wroclawvirus PA5oct</taxon>
    </lineage>
</organism>
<dbReference type="InterPro" id="IPR013520">
    <property type="entry name" value="Ribonucl_H"/>
</dbReference>
<dbReference type="CDD" id="cd06127">
    <property type="entry name" value="DEDDh"/>
    <property type="match status" value="1"/>
</dbReference>
<dbReference type="Pfam" id="PF00929">
    <property type="entry name" value="RNase_T"/>
    <property type="match status" value="1"/>
</dbReference>
<dbReference type="InterPro" id="IPR036397">
    <property type="entry name" value="RNaseH_sf"/>
</dbReference>
<evidence type="ECO:0000313" key="3">
    <source>
        <dbReference type="Proteomes" id="UP000316733"/>
    </source>
</evidence>
<gene>
    <name evidence="2" type="ORF">EST35_0270</name>
</gene>
<reference evidence="3" key="1">
    <citation type="journal article" date="2020" name="bioRxiv">
        <title>Integrative omics analysis of Pseudomonas aeruginosa virus PA5oct highlights the molecular complexity of jumbo phages.</title>
        <authorList>
            <person name="Lood C."/>
            <person name="Danis-Wlodarczyk K."/>
            <person name="Blasdel B.G."/>
            <person name="Jang H.B."/>
            <person name="Vandenheuvel D."/>
            <person name="Briers Y."/>
            <person name="Noben J.-P."/>
            <person name="van Noort V."/>
            <person name="Drulis-Kawa Z."/>
            <person name="Lavigne R."/>
        </authorList>
    </citation>
    <scope>NUCLEOTIDE SEQUENCE [LARGE SCALE GENOMIC DNA]</scope>
</reference>
<evidence type="ECO:0000259" key="1">
    <source>
        <dbReference type="SMART" id="SM00479"/>
    </source>
</evidence>
<accession>A0A4Y5JVN4</accession>
<dbReference type="PANTHER" id="PTHR30231">
    <property type="entry name" value="DNA POLYMERASE III SUBUNIT EPSILON"/>
    <property type="match status" value="1"/>
</dbReference>
<name>A0A4Y5JVN4_9CAUD</name>
<dbReference type="SUPFAM" id="SSF53098">
    <property type="entry name" value="Ribonuclease H-like"/>
    <property type="match status" value="1"/>
</dbReference>
<evidence type="ECO:0000313" key="2">
    <source>
        <dbReference type="EMBL" id="QCG76151.1"/>
    </source>
</evidence>